<dbReference type="EMBL" id="AFCU01001558">
    <property type="protein sequence ID" value="EHC82828.1"/>
    <property type="molecule type" value="Genomic_DNA"/>
</dbReference>
<keyword evidence="1" id="KW-0812">Transmembrane</keyword>
<evidence type="ECO:0000313" key="2">
    <source>
        <dbReference type="EMBL" id="EHC82828.1"/>
    </source>
</evidence>
<protein>
    <submittedName>
        <fullName evidence="2">Uncharacterized protein</fullName>
    </submittedName>
</protein>
<dbReference type="AlphaFoldDB" id="G5R596"/>
<name>G5R596_SALSE</name>
<comment type="caution">
    <text evidence="2">The sequence shown here is derived from an EMBL/GenBank/DDBJ whole genome shotgun (WGS) entry which is preliminary data.</text>
</comment>
<organism evidence="2 3">
    <name type="scientific">Salmonella enterica subsp. enterica serovar Senftenberg str. A4-543</name>
    <dbReference type="NCBI Taxonomy" id="913082"/>
    <lineage>
        <taxon>Bacteria</taxon>
        <taxon>Pseudomonadati</taxon>
        <taxon>Pseudomonadota</taxon>
        <taxon>Gammaproteobacteria</taxon>
        <taxon>Enterobacterales</taxon>
        <taxon>Enterobacteriaceae</taxon>
        <taxon>Salmonella</taxon>
    </lineage>
</organism>
<dbReference type="Proteomes" id="UP000005065">
    <property type="component" value="Unassembled WGS sequence"/>
</dbReference>
<feature type="transmembrane region" description="Helical" evidence="1">
    <location>
        <begin position="6"/>
        <end position="29"/>
    </location>
</feature>
<proteinExistence type="predicted"/>
<evidence type="ECO:0000313" key="3">
    <source>
        <dbReference type="Proteomes" id="UP000005065"/>
    </source>
</evidence>
<reference evidence="2 3" key="1">
    <citation type="journal article" date="2011" name="BMC Genomics">
        <title>Genome sequencing reveals diversification of virulence factor content and possible host adaptation in distinct subpopulations of Salmonella enterica.</title>
        <authorList>
            <person name="den Bakker H.C."/>
            <person name="Moreno Switt A.I."/>
            <person name="Govoni G."/>
            <person name="Cummings C.A."/>
            <person name="Ranieri M.L."/>
            <person name="Degoricija L."/>
            <person name="Hoelzer K."/>
            <person name="Rodriguez-Rivera L.D."/>
            <person name="Brown S."/>
            <person name="Bolchacova E."/>
            <person name="Furtado M.R."/>
            <person name="Wiedmann M."/>
        </authorList>
    </citation>
    <scope>NUCLEOTIDE SEQUENCE [LARGE SCALE GENOMIC DNA]</scope>
    <source>
        <strain evidence="2 3">A4-543</strain>
    </source>
</reference>
<sequence>MAYTLAAGALFNKILFFMVFNDFGLYGWYANSWPIFLIKITLL</sequence>
<evidence type="ECO:0000256" key="1">
    <source>
        <dbReference type="SAM" id="Phobius"/>
    </source>
</evidence>
<gene>
    <name evidence="2" type="ORF">LTSESEN_4791</name>
</gene>
<accession>G5R596</accession>
<dbReference type="BioCyc" id="SENT913082:G120J-2211-MONOMER"/>
<keyword evidence="1" id="KW-1133">Transmembrane helix</keyword>
<keyword evidence="1" id="KW-0472">Membrane</keyword>
<dbReference type="PATRIC" id="fig|913082.3.peg.3712"/>